<dbReference type="EMBL" id="JASBQV010000016">
    <property type="protein sequence ID" value="MDI3235456.1"/>
    <property type="molecule type" value="Genomic_DNA"/>
</dbReference>
<feature type="region of interest" description="Disordered" evidence="1">
    <location>
        <begin position="29"/>
        <end position="52"/>
    </location>
</feature>
<proteinExistence type="predicted"/>
<evidence type="ECO:0000313" key="3">
    <source>
        <dbReference type="Proteomes" id="UP001243286"/>
    </source>
</evidence>
<gene>
    <name evidence="2" type="ORF">QK289_10585</name>
</gene>
<protein>
    <submittedName>
        <fullName evidence="2">Uncharacterized protein</fullName>
    </submittedName>
</protein>
<comment type="caution">
    <text evidence="2">The sequence shown here is derived from an EMBL/GenBank/DDBJ whole genome shotgun (WGS) entry which is preliminary data.</text>
</comment>
<keyword evidence="3" id="KW-1185">Reference proteome</keyword>
<evidence type="ECO:0000256" key="1">
    <source>
        <dbReference type="SAM" id="MobiDB-lite"/>
    </source>
</evidence>
<sequence>MHQTLTNSTLIALLTSVGIALPLTHSEKEADPDLLQPESTHLHAIDELPDSQ</sequence>
<reference evidence="2 3" key="1">
    <citation type="submission" date="2023-04" db="EMBL/GenBank/DDBJ databases">
        <title>Antarctic isolates genomes.</title>
        <authorList>
            <person name="Dimov S.G."/>
        </authorList>
    </citation>
    <scope>NUCLEOTIDE SEQUENCE [LARGE SCALE GENOMIC DNA]</scope>
    <source>
        <strain evidence="2 3">AL19</strain>
    </source>
</reference>
<dbReference type="Proteomes" id="UP001243286">
    <property type="component" value="Unassembled WGS sequence"/>
</dbReference>
<accession>A0ABT6R3E0</accession>
<dbReference type="RefSeq" id="WP_282356581.1">
    <property type="nucleotide sequence ID" value="NZ_JASBQV010000016.1"/>
</dbReference>
<name>A0ABT6R3E0_9BACL</name>
<organism evidence="2 3">
    <name type="scientific">Exiguobacterium antarcticum</name>
    <dbReference type="NCBI Taxonomy" id="132920"/>
    <lineage>
        <taxon>Bacteria</taxon>
        <taxon>Bacillati</taxon>
        <taxon>Bacillota</taxon>
        <taxon>Bacilli</taxon>
        <taxon>Bacillales</taxon>
        <taxon>Bacillales Family XII. Incertae Sedis</taxon>
        <taxon>Exiguobacterium</taxon>
    </lineage>
</organism>
<evidence type="ECO:0000313" key="2">
    <source>
        <dbReference type="EMBL" id="MDI3235456.1"/>
    </source>
</evidence>